<proteinExistence type="predicted"/>
<protein>
    <submittedName>
        <fullName evidence="4">Tape measure domain-containing protein</fullName>
    </submittedName>
</protein>
<organism evidence="4 5">
    <name type="scientific">Endozoicomonas lisbonensis</name>
    <dbReference type="NCBI Taxonomy" id="3120522"/>
    <lineage>
        <taxon>Bacteria</taxon>
        <taxon>Pseudomonadati</taxon>
        <taxon>Pseudomonadota</taxon>
        <taxon>Gammaproteobacteria</taxon>
        <taxon>Oceanospirillales</taxon>
        <taxon>Endozoicomonadaceae</taxon>
        <taxon>Endozoicomonas</taxon>
    </lineage>
</organism>
<dbReference type="PANTHER" id="PTHR38812">
    <property type="entry name" value="MU-LIKE PROPHAGE FLUMU PROTEIN GP42"/>
    <property type="match status" value="1"/>
</dbReference>
<feature type="coiled-coil region" evidence="1">
    <location>
        <begin position="646"/>
        <end position="673"/>
    </location>
</feature>
<feature type="compositionally biased region" description="Basic and acidic residues" evidence="2">
    <location>
        <begin position="865"/>
        <end position="883"/>
    </location>
</feature>
<reference evidence="4 5" key="1">
    <citation type="submission" date="2024-06" db="EMBL/GenBank/DDBJ databases">
        <title>Genomic Encyclopedia of Type Strains, Phase V (KMG-V): Genome sequencing to study the core and pangenomes of soil and plant-associated prokaryotes.</title>
        <authorList>
            <person name="Whitman W."/>
        </authorList>
    </citation>
    <scope>NUCLEOTIDE SEQUENCE [LARGE SCALE GENOMIC DNA]</scope>
    <source>
        <strain evidence="4 5">NE40</strain>
    </source>
</reference>
<dbReference type="NCBIfam" id="TIGR02675">
    <property type="entry name" value="tape_meas_nterm"/>
    <property type="match status" value="1"/>
</dbReference>
<evidence type="ECO:0000313" key="5">
    <source>
        <dbReference type="Proteomes" id="UP001549366"/>
    </source>
</evidence>
<dbReference type="InterPro" id="IPR013491">
    <property type="entry name" value="Tape_meas_N"/>
</dbReference>
<keyword evidence="1" id="KW-0175">Coiled coil</keyword>
<keyword evidence="5" id="KW-1185">Reference proteome</keyword>
<evidence type="ECO:0000256" key="1">
    <source>
        <dbReference type="SAM" id="Coils"/>
    </source>
</evidence>
<dbReference type="InterPro" id="IPR053058">
    <property type="entry name" value="Mulikevirus_tape_measure"/>
</dbReference>
<dbReference type="PANTHER" id="PTHR38812:SF2">
    <property type="entry name" value="MU-LIKE PROPHAGE FLUMU PROTEIN GP42"/>
    <property type="match status" value="1"/>
</dbReference>
<feature type="coiled-coil region" evidence="1">
    <location>
        <begin position="23"/>
        <end position="84"/>
    </location>
</feature>
<evidence type="ECO:0000256" key="2">
    <source>
        <dbReference type="SAM" id="MobiDB-lite"/>
    </source>
</evidence>
<feature type="region of interest" description="Disordered" evidence="2">
    <location>
        <begin position="859"/>
        <end position="895"/>
    </location>
</feature>
<evidence type="ECO:0000259" key="3">
    <source>
        <dbReference type="Pfam" id="PF20155"/>
    </source>
</evidence>
<comment type="caution">
    <text evidence="4">The sequence shown here is derived from an EMBL/GenBank/DDBJ whole genome shotgun (WGS) entry which is preliminary data.</text>
</comment>
<feature type="domain" description="Tape measure protein N-terminal" evidence="3">
    <location>
        <begin position="214"/>
        <end position="397"/>
    </location>
</feature>
<accession>A0ABV2SDG0</accession>
<gene>
    <name evidence="4" type="ORF">V5J35_000611</name>
</gene>
<feature type="compositionally biased region" description="Polar residues" evidence="2">
    <location>
        <begin position="884"/>
        <end position="895"/>
    </location>
</feature>
<dbReference type="Pfam" id="PF20155">
    <property type="entry name" value="TMP_3"/>
    <property type="match status" value="1"/>
</dbReference>
<name>A0ABV2SDG0_9GAMM</name>
<sequence>MASIKESALRLVLKARDTLSRPVQQSAKSLEGLRRKTRELKQQLSTLEQQDGLLSSFQKQKKAVREAGQAYKTAEQKVEQLAREYQKIDKPTKAMKRSLDNARKSVIAANRAYQQQRGKLAELRRSLEKAGLSNRKVAEQQNKIQRELKQTSAAYQKLSEKSKQANRTLRKTPFKKVAKDAGIASKGINGLAGRFTALVSAGAGLYAIKRAMQGVLSAGDQFERLEVQLTAIMGSIEEGNQAVEWIKDFTSKTPLELQQVADSFTALKNFGLDPMDGTLQAIVDQTSKLGGGMERLNGMTLALGQAWAKQKLQGEEILQLVERGVPVWSLLEKVTGKNTQELQKLSSAGKLGRDTIRQLIEEIGKSSEGAAAANMGLLSGLMANMSDEWLKFKANIAKSGWLDYIKGQLKSLSVTIQEMTDNGKFDAVAKSISDGFISMAESIKASLSGVTIEGFVSGIKDGFSSVSNALTNARSAFEITGNTVKLFFNGFMVGVNGFGALVSATFASITNGLSSLFKAVNADEMAAKTAAITATLDAMSNEFAAKVKQDAADVNEALANIDDSYARTNEQSQQKIRQHNKKTIDQLLDNYKKVEPAVEQVAQTAESAFADAADALKQIDAAETRTELVDLGVALAEAYSSGTLTQEQYTEALERVKKKLQEIRKEAELLGGEIGDLNDGIGDNDEKLQSFASGLAGIFNQTTAELYALSAQAEDAFLAMQGATDIDTTDTFDKLGQLKHQLKEAKEEAGRLASVTAGFDPTGIGSWLKDTAANAAYVKAQFLQQKVTLESLLSGYEDGILTAQGLAYAGQEAANSLDLLNHQDLDRLTDAIDQAESSMEQLGDSTRSTLESMQDELDQLQGKQESIERRRYESRNRDLRKQLQEAQQDGNSESVSNINQALSLNSQIYGERQRQIQQDKLEERQREFKKLPPPPPPKREWRSSEKVIRLEYPGGNVKVGINRSDEAKLLEALKNAGMRSI</sequence>
<dbReference type="Proteomes" id="UP001549366">
    <property type="component" value="Unassembled WGS sequence"/>
</dbReference>
<dbReference type="EMBL" id="JBEWTB010000002">
    <property type="protein sequence ID" value="MET4755419.1"/>
    <property type="molecule type" value="Genomic_DNA"/>
</dbReference>
<evidence type="ECO:0000313" key="4">
    <source>
        <dbReference type="EMBL" id="MET4755419.1"/>
    </source>
</evidence>
<feature type="coiled-coil region" evidence="1">
    <location>
        <begin position="141"/>
        <end position="168"/>
    </location>
</feature>
<dbReference type="RefSeq" id="WP_354009843.1">
    <property type="nucleotide sequence ID" value="NZ_JBEWTA010000001.1"/>
</dbReference>